<accession>A0AA36HVS3</accession>
<dbReference type="InterPro" id="IPR032710">
    <property type="entry name" value="NTF2-like_dom_sf"/>
</dbReference>
<dbReference type="GO" id="GO:0030638">
    <property type="term" value="P:polyketide metabolic process"/>
    <property type="evidence" value="ECO:0007669"/>
    <property type="project" value="InterPro"/>
</dbReference>
<dbReference type="SUPFAM" id="SSF54427">
    <property type="entry name" value="NTF2-like"/>
    <property type="match status" value="1"/>
</dbReference>
<reference evidence="1" key="1">
    <citation type="submission" date="2023-08" db="EMBL/GenBank/DDBJ databases">
        <authorList>
            <person name="Chen Y."/>
            <person name="Shah S."/>
            <person name="Dougan E. K."/>
            <person name="Thang M."/>
            <person name="Chan C."/>
        </authorList>
    </citation>
    <scope>NUCLEOTIDE SEQUENCE</scope>
</reference>
<evidence type="ECO:0000313" key="1">
    <source>
        <dbReference type="EMBL" id="CAJ1376197.1"/>
    </source>
</evidence>
<proteinExistence type="predicted"/>
<dbReference type="PANTHER" id="PTHR38436">
    <property type="entry name" value="POLYKETIDE CYCLASE SNOAL-LIKE DOMAIN"/>
    <property type="match status" value="1"/>
</dbReference>
<protein>
    <recommendedName>
        <fullName evidence="3">SnoaL-like domain-containing protein</fullName>
    </recommendedName>
</protein>
<dbReference type="EMBL" id="CAUJNA010000369">
    <property type="protein sequence ID" value="CAJ1376197.1"/>
    <property type="molecule type" value="Genomic_DNA"/>
</dbReference>
<name>A0AA36HVS3_9DINO</name>
<comment type="caution">
    <text evidence="1">The sequence shown here is derived from an EMBL/GenBank/DDBJ whole genome shotgun (WGS) entry which is preliminary data.</text>
</comment>
<evidence type="ECO:0008006" key="3">
    <source>
        <dbReference type="Google" id="ProtNLM"/>
    </source>
</evidence>
<gene>
    <name evidence="1" type="ORF">EVOR1521_LOCUS5315</name>
</gene>
<dbReference type="PANTHER" id="PTHR38436:SF3">
    <property type="entry name" value="CARBOXYMETHYLENEBUTENOLIDASE-RELATED"/>
    <property type="match status" value="1"/>
</dbReference>
<dbReference type="Gene3D" id="3.10.450.50">
    <property type="match status" value="1"/>
</dbReference>
<dbReference type="Proteomes" id="UP001178507">
    <property type="component" value="Unassembled WGS sequence"/>
</dbReference>
<sequence length="259" mass="28724">MPSTMPSKPYVSSHATAHFAAVAFLFVLSFDSIVVDAVGVKLTAHQQMLSDLWDEHCRYEFDPAHKSTEKTMATMVAEPYVNHIPTMVGGIGKESLSNFYETQFIFTNPDMTLVPVSRTVGADSLVDELIIKMVHDKPVPWLLPGVEPTGRPLEFALLAVVHFEPEEIEPGAEVKWKLRHEHIYWDQASVLVQAGLLNQQGLPVTGVEATRKVVDPHSEPSNLLLGKRHHGQSKGVFTSLLDHIKEALKSTPESTDKDL</sequence>
<organism evidence="1 2">
    <name type="scientific">Effrenium voratum</name>
    <dbReference type="NCBI Taxonomy" id="2562239"/>
    <lineage>
        <taxon>Eukaryota</taxon>
        <taxon>Sar</taxon>
        <taxon>Alveolata</taxon>
        <taxon>Dinophyceae</taxon>
        <taxon>Suessiales</taxon>
        <taxon>Symbiodiniaceae</taxon>
        <taxon>Effrenium</taxon>
    </lineage>
</organism>
<dbReference type="AlphaFoldDB" id="A0AA36HVS3"/>
<keyword evidence="2" id="KW-1185">Reference proteome</keyword>
<evidence type="ECO:0000313" key="2">
    <source>
        <dbReference type="Proteomes" id="UP001178507"/>
    </source>
</evidence>
<dbReference type="InterPro" id="IPR009959">
    <property type="entry name" value="Cyclase_SnoaL-like"/>
</dbReference>